<dbReference type="InterPro" id="IPR002076">
    <property type="entry name" value="ELO_fam"/>
</dbReference>
<keyword evidence="2" id="KW-0444">Lipid biosynthesis</keyword>
<keyword evidence="8 10" id="KW-0472">Membrane</keyword>
<dbReference type="InParanoid" id="L0PH92"/>
<proteinExistence type="predicted"/>
<comment type="subcellular location">
    <subcellularLocation>
        <location evidence="1">Membrane</location>
        <topology evidence="1">Multi-pass membrane protein</topology>
    </subcellularLocation>
</comment>
<evidence type="ECO:0000313" key="11">
    <source>
        <dbReference type="EMBL" id="CCJ31015.1"/>
    </source>
</evidence>
<evidence type="ECO:0000256" key="5">
    <source>
        <dbReference type="ARBA" id="ARBA00022832"/>
    </source>
</evidence>
<gene>
    <name evidence="11" type="ORF">PNEJI1_000739</name>
</gene>
<evidence type="ECO:0000256" key="9">
    <source>
        <dbReference type="ARBA" id="ARBA00023160"/>
    </source>
</evidence>
<keyword evidence="7" id="KW-0443">Lipid metabolism</keyword>
<evidence type="ECO:0000256" key="2">
    <source>
        <dbReference type="ARBA" id="ARBA00022516"/>
    </source>
</evidence>
<keyword evidence="6 10" id="KW-1133">Transmembrane helix</keyword>
<name>L0PH92_PNEJI</name>
<feature type="transmembrane region" description="Helical" evidence="10">
    <location>
        <begin position="62"/>
        <end position="79"/>
    </location>
</feature>
<evidence type="ECO:0000256" key="6">
    <source>
        <dbReference type="ARBA" id="ARBA00022989"/>
    </source>
</evidence>
<dbReference type="GO" id="GO:0006633">
    <property type="term" value="P:fatty acid biosynthetic process"/>
    <property type="evidence" value="ECO:0007669"/>
    <property type="project" value="UniProtKB-KW"/>
</dbReference>
<evidence type="ECO:0000256" key="3">
    <source>
        <dbReference type="ARBA" id="ARBA00022679"/>
    </source>
</evidence>
<evidence type="ECO:0008006" key="13">
    <source>
        <dbReference type="Google" id="ProtNLM"/>
    </source>
</evidence>
<protein>
    <recommendedName>
        <fullName evidence="13">Very-long-chain 3-oxoacyl-CoA synthase</fullName>
    </recommendedName>
</protein>
<dbReference type="VEuPathDB" id="FungiDB:PNEJI1_000739"/>
<dbReference type="GO" id="GO:0009922">
    <property type="term" value="F:fatty acid elongase activity"/>
    <property type="evidence" value="ECO:0007669"/>
    <property type="project" value="InterPro"/>
</dbReference>
<evidence type="ECO:0000256" key="1">
    <source>
        <dbReference type="ARBA" id="ARBA00004141"/>
    </source>
</evidence>
<evidence type="ECO:0000313" key="12">
    <source>
        <dbReference type="Proteomes" id="UP000010422"/>
    </source>
</evidence>
<evidence type="ECO:0000256" key="10">
    <source>
        <dbReference type="SAM" id="Phobius"/>
    </source>
</evidence>
<keyword evidence="4 10" id="KW-0812">Transmembrane</keyword>
<comment type="caution">
    <text evidence="11">The sequence shown here is derived from an EMBL/GenBank/DDBJ whole genome shotgun (WGS) entry which is preliminary data.</text>
</comment>
<organism evidence="12">
    <name type="scientific">Pneumocystis jirovecii</name>
    <name type="common">Human pneumocystis pneumonia agent</name>
    <dbReference type="NCBI Taxonomy" id="42068"/>
    <lineage>
        <taxon>Eukaryota</taxon>
        <taxon>Fungi</taxon>
        <taxon>Dikarya</taxon>
        <taxon>Ascomycota</taxon>
        <taxon>Taphrinomycotina</taxon>
        <taxon>Pneumocystomycetes</taxon>
        <taxon>Pneumocystaceae</taxon>
        <taxon>Pneumocystis</taxon>
    </lineage>
</organism>
<evidence type="ECO:0000256" key="7">
    <source>
        <dbReference type="ARBA" id="ARBA00023098"/>
    </source>
</evidence>
<sequence length="116" mass="13805">MLSVERPFGIYLWPIFAKIWEKCMGYPVNRFVFVPGKTFLSSWTELIMKPFSPKRLNTISRIYNLFLSILSGCFFLLLFEQMFPVVWKNGLYYSICDARSWSQPTVTIYYVLELFN</sequence>
<dbReference type="Pfam" id="PF01151">
    <property type="entry name" value="ELO"/>
    <property type="match status" value="1"/>
</dbReference>
<dbReference type="AlphaFoldDB" id="L0PH92"/>
<accession>L0PH92</accession>
<dbReference type="GO" id="GO:0016020">
    <property type="term" value="C:membrane"/>
    <property type="evidence" value="ECO:0007669"/>
    <property type="project" value="UniProtKB-SubCell"/>
</dbReference>
<keyword evidence="3" id="KW-0808">Transferase</keyword>
<evidence type="ECO:0000256" key="8">
    <source>
        <dbReference type="ARBA" id="ARBA00023136"/>
    </source>
</evidence>
<evidence type="ECO:0000256" key="4">
    <source>
        <dbReference type="ARBA" id="ARBA00022692"/>
    </source>
</evidence>
<dbReference type="Proteomes" id="UP000010422">
    <property type="component" value="Unassembled WGS sequence"/>
</dbReference>
<dbReference type="EMBL" id="CAKM01000275">
    <property type="protein sequence ID" value="CCJ31015.1"/>
    <property type="molecule type" value="Genomic_DNA"/>
</dbReference>
<dbReference type="STRING" id="1209962.L0PH92"/>
<keyword evidence="9" id="KW-0275">Fatty acid biosynthesis</keyword>
<keyword evidence="5" id="KW-0276">Fatty acid metabolism</keyword>
<reference evidence="11 12" key="1">
    <citation type="journal article" date="2012" name="MBio">
        <title>De novo assembly of the Pneumocystis jirovecii genome from a single bronchoalveolar lavage fluid specimen from a patient.</title>
        <authorList>
            <person name="Cisse O.H."/>
            <person name="Pagni M."/>
            <person name="Hauser P.M."/>
        </authorList>
    </citation>
    <scope>NUCLEOTIDE SEQUENCE [LARGE SCALE GENOMIC DNA]</scope>
    <source>
        <strain evidence="11 12">SE8</strain>
    </source>
</reference>